<comment type="caution">
    <text evidence="1">The sequence shown here is derived from an EMBL/GenBank/DDBJ whole genome shotgun (WGS) entry which is preliminary data.</text>
</comment>
<dbReference type="AlphaFoldDB" id="A0A5B7G8B3"/>
<gene>
    <name evidence="1" type="ORF">E2C01_049102</name>
</gene>
<accession>A0A5B7G8B3</accession>
<evidence type="ECO:0000313" key="1">
    <source>
        <dbReference type="EMBL" id="MPC55172.1"/>
    </source>
</evidence>
<name>A0A5B7G8B3_PORTR</name>
<organism evidence="1 2">
    <name type="scientific">Portunus trituberculatus</name>
    <name type="common">Swimming crab</name>
    <name type="synonym">Neptunus trituberculatus</name>
    <dbReference type="NCBI Taxonomy" id="210409"/>
    <lineage>
        <taxon>Eukaryota</taxon>
        <taxon>Metazoa</taxon>
        <taxon>Ecdysozoa</taxon>
        <taxon>Arthropoda</taxon>
        <taxon>Crustacea</taxon>
        <taxon>Multicrustacea</taxon>
        <taxon>Malacostraca</taxon>
        <taxon>Eumalacostraca</taxon>
        <taxon>Eucarida</taxon>
        <taxon>Decapoda</taxon>
        <taxon>Pleocyemata</taxon>
        <taxon>Brachyura</taxon>
        <taxon>Eubrachyura</taxon>
        <taxon>Portunoidea</taxon>
        <taxon>Portunidae</taxon>
        <taxon>Portuninae</taxon>
        <taxon>Portunus</taxon>
    </lineage>
</organism>
<evidence type="ECO:0000313" key="2">
    <source>
        <dbReference type="Proteomes" id="UP000324222"/>
    </source>
</evidence>
<reference evidence="1 2" key="1">
    <citation type="submission" date="2019-05" db="EMBL/GenBank/DDBJ databases">
        <title>Another draft genome of Portunus trituberculatus and its Hox gene families provides insights of decapod evolution.</title>
        <authorList>
            <person name="Jeong J.-H."/>
            <person name="Song I."/>
            <person name="Kim S."/>
            <person name="Choi T."/>
            <person name="Kim D."/>
            <person name="Ryu S."/>
            <person name="Kim W."/>
        </authorList>
    </citation>
    <scope>NUCLEOTIDE SEQUENCE [LARGE SCALE GENOMIC DNA]</scope>
    <source>
        <tissue evidence="1">Muscle</tissue>
    </source>
</reference>
<dbReference type="EMBL" id="VSRR010012947">
    <property type="protein sequence ID" value="MPC55172.1"/>
    <property type="molecule type" value="Genomic_DNA"/>
</dbReference>
<keyword evidence="2" id="KW-1185">Reference proteome</keyword>
<dbReference type="Proteomes" id="UP000324222">
    <property type="component" value="Unassembled WGS sequence"/>
</dbReference>
<sequence length="107" mass="11177">MTTTNITTTTTTTTTTRTSSVESSRISQLPCIIRRLTFILGRREAVVVVSVMVVATAGCREDCGSGSSGGDGDGGGGCFPCGCIITNNTGQHAAQGYRAVTRERLDR</sequence>
<proteinExistence type="predicted"/>
<protein>
    <submittedName>
        <fullName evidence="1">Uncharacterized protein</fullName>
    </submittedName>
</protein>